<dbReference type="EMBL" id="LMWS01000035">
    <property type="protein sequence ID" value="KUN34826.1"/>
    <property type="molecule type" value="Genomic_DNA"/>
</dbReference>
<dbReference type="Proteomes" id="UP000053271">
    <property type="component" value="Unassembled WGS sequence"/>
</dbReference>
<dbReference type="InterPro" id="IPR048813">
    <property type="entry name" value="GP7-like"/>
</dbReference>
<organism evidence="1 2">
    <name type="scientific">Streptomyces longwoodensis</name>
    <dbReference type="NCBI Taxonomy" id="68231"/>
    <lineage>
        <taxon>Bacteria</taxon>
        <taxon>Bacillati</taxon>
        <taxon>Actinomycetota</taxon>
        <taxon>Actinomycetes</taxon>
        <taxon>Kitasatosporales</taxon>
        <taxon>Streptomycetaceae</taxon>
        <taxon>Streptomyces</taxon>
    </lineage>
</organism>
<evidence type="ECO:0000313" key="2">
    <source>
        <dbReference type="Proteomes" id="UP000053271"/>
    </source>
</evidence>
<protein>
    <submittedName>
        <fullName evidence="1">Phage capsid protein</fullName>
    </submittedName>
</protein>
<accession>A0A117QLE7</accession>
<sequence length="327" mass="34691">MPVTLAQAKLNATDDIDTQVIDEFAKSNFILQNLTFDNVVNQAGGGATLTYGYTRLITQADAAFRAINSEYTPAEVTKQRYTVDLKPLGGSFQVDRILNRIARAAETSLQMRQKIKATNAKFSDAVINGDSAVDVNGFDGLSKSLTASTTEMGVGVSTDWRGATIGSDLGKANDALDLLDAWLALLDGTPGAIMGNIDSIARIRSLARRAGYYDRSTSADFGSQVETYRGIPLVDLGNKAGSNNPVIPTVNKTVATVAGNYTDIYAVRFGLDGFHGVSMADSPLVQTWLPDFSTAGAVKTGEVELGPAAVVLKATKSAAVLRNLLVR</sequence>
<dbReference type="AlphaFoldDB" id="A0A117QLE7"/>
<dbReference type="STRING" id="68231.AQJ30_27545"/>
<dbReference type="GeneID" id="91428330"/>
<name>A0A117QLE7_9ACTN</name>
<reference evidence="1 2" key="1">
    <citation type="submission" date="2015-10" db="EMBL/GenBank/DDBJ databases">
        <title>Draft genome sequence of Streptomyces longwoodensis DSM 41677, type strain for the species Streptomyces longwoodensis.</title>
        <authorList>
            <person name="Ruckert C."/>
            <person name="Winkler A."/>
            <person name="Kalinowski J."/>
            <person name="Kampfer P."/>
            <person name="Glaeser S."/>
        </authorList>
    </citation>
    <scope>NUCLEOTIDE SEQUENCE [LARGE SCALE GENOMIC DNA]</scope>
    <source>
        <strain evidence="1 2">DSM 41677</strain>
    </source>
</reference>
<dbReference type="NCBIfam" id="NF045672">
    <property type="entry name" value="MCP_gp7_epsi_15"/>
    <property type="match status" value="1"/>
</dbReference>
<evidence type="ECO:0000313" key="1">
    <source>
        <dbReference type="EMBL" id="KUN34826.1"/>
    </source>
</evidence>
<comment type="caution">
    <text evidence="1">The sequence shown here is derived from an EMBL/GenBank/DDBJ whole genome shotgun (WGS) entry which is preliminary data.</text>
</comment>
<dbReference type="RefSeq" id="WP_067239379.1">
    <property type="nucleotide sequence ID" value="NZ_KQ948560.1"/>
</dbReference>
<keyword evidence="2" id="KW-1185">Reference proteome</keyword>
<gene>
    <name evidence="1" type="ORF">AQJ30_27545</name>
</gene>
<proteinExistence type="predicted"/>